<evidence type="ECO:0008006" key="4">
    <source>
        <dbReference type="Google" id="ProtNLM"/>
    </source>
</evidence>
<dbReference type="OrthoDB" id="680700at2"/>
<evidence type="ECO:0000313" key="3">
    <source>
        <dbReference type="Proteomes" id="UP000262142"/>
    </source>
</evidence>
<evidence type="ECO:0000256" key="1">
    <source>
        <dbReference type="SAM" id="MobiDB-lite"/>
    </source>
</evidence>
<reference evidence="2 3" key="1">
    <citation type="submission" date="2018-09" db="EMBL/GenBank/DDBJ databases">
        <authorList>
            <consortium name="Pathogen Informatics"/>
        </authorList>
    </citation>
    <scope>NUCLEOTIDE SEQUENCE [LARGE SCALE GENOMIC DNA]</scope>
    <source>
        <strain evidence="2 3">OH-22767</strain>
    </source>
</reference>
<proteinExistence type="predicted"/>
<organism evidence="2 3">
    <name type="scientific">Candidatus Ornithobacterium hominis</name>
    <dbReference type="NCBI Taxonomy" id="2497989"/>
    <lineage>
        <taxon>Bacteria</taxon>
        <taxon>Pseudomonadati</taxon>
        <taxon>Bacteroidota</taxon>
        <taxon>Flavobacteriia</taxon>
        <taxon>Flavobacteriales</taxon>
        <taxon>Weeksellaceae</taxon>
        <taxon>Ornithobacterium</taxon>
    </lineage>
</organism>
<accession>A0A383TWG9</accession>
<keyword evidence="3" id="KW-1185">Reference proteome</keyword>
<protein>
    <recommendedName>
        <fullName evidence="4">Translocation/assembly module TamB</fullName>
    </recommendedName>
</protein>
<gene>
    <name evidence="2" type="ORF">SAMEA104719789_00648</name>
</gene>
<dbReference type="RefSeq" id="WP_133297999.1">
    <property type="nucleotide sequence ID" value="NZ_UNSC01000002.1"/>
</dbReference>
<dbReference type="EMBL" id="UNSC01000002">
    <property type="protein sequence ID" value="SZD71598.1"/>
    <property type="molecule type" value="Genomic_DNA"/>
</dbReference>
<sequence>MKHLFRISFILLASVLALLLLLMVVIQIPAVQSEVASKVMERVNEQFGTQVKIGKVNINYLGNVKLYQVTAKDHRNYEFINIPQLTAEISWLDLYRNSNHVNINAATLVNPRVDVFTYLGEEKSNFIKFIDKFVLEDSTRGDSEFVLRGNLEIQNGKLKIINHNLVQNSKVWLDANRLNARLEKISVEGKTYIARIKKLRFDAVKNREKYQLKDLTTNFKMTDKGLFFNDLNLETQSSHLNGFLHLTYNHISQFSNFSDRVEWNAKFTEKSKFAYKDLRYFVPNWQENQVFSLSGEVKGFLNNLSLKKFSLKNKETYIDAQYLNFQNLMKDGFSLSGQDLNLATSSTELKQILPQNYTQYITDFIARFGKMSYVGNFSLDGKYLRAKGFASTKLGNGQLDLVLSDYSGNHPHYQGSLNTDQFHLGALAGTENLGKVSGNIRFDGRGYDLDLLDVDAVGKLNYLEFNNNRFNHINFDGKLAQRAFKGFLAINDSEKARLNYQGIFDFSAPQLKMDFNSKIDYLNLNYFGISKTKNTWISGDIEGVTNFSEINDLSGGFNIENLTFNSDTVQMNLPKSNVAVYQDELQQKNIDANIPGYLSGKIIGKFHLDELGVLFENGVGNFMVNYEHKQANKNQYLNYAIKIESDLLKFFVPESNIQPNSLLVGTLNNDEKIFEVDFKTPQIKYQNYIAQNLHFLASTSIDKSFSAKADKIEVQGINVEKFNFEGKTKSDTLLAKAHFFTGENLYGEYNLNFYQTYDANQKIKIGFSPSTIKFDEQVWNINQFSDSDSNYAIIDFEKNNYDLVEILLNSEEQFLKINANYVDDDNFKLQADVNKVKLEKAIPNYYLGDLGLRGTVNGKLNVTKSNNSLKPIADIVVDSIYLKEQYVGRFVADAEYSVGDNLFNINGSLDRNEINTLILTGAIDNKGEKPQLDLLANFDDFNVNLMDAFLSDILSQWKGEISGEVAVKGDVGNPSFVGNITTRDLGFRVVYLGTYYTLIGENEFDLNKQPGQSGLLDLAQVEIIESTSKTKAMVDGSLIFSSISDWFLDLEISSDRLMVMNTTVADNELFYGKAFVQGELYMFGPAADLEVSTGFDAKVLKGSIININTGGTKTIGENKFIQFYSYDESGQLVESEKNSQKIQGFSMDLVVDVDDKTIVNLVLDEKSNDVIQAQGFAENFEIAMNKAGNLSINGDYNITDGIYSYREGIIINKDFDIEKGGFIRFTGDPYNAQMDIKAVYSRNVNNIGTYLGINYVQPTVVDLIIGVNGDLKNTQINLDLETPETSTQVKNLLSSKLRDNPDEKIRQVGSILVLGRFDSSETIGTSTATDAAAASAFELLSKQVGNVFSNIIPGLEINPTYLQSSDSRNQSDKIQTEFNLAINKRLSINGAVGTPLGSQYNERITTQLELDYDISKAADGGLRFRAFSRPSTIGLENYNVNVSYTQSYGAGIVYRKSFYHFRDLFTFKKAEQEKNISPIKEESDPRTDSIKEESKRIKDSLKQRQNKKDLSFLQFK</sequence>
<name>A0A383TWG9_9FLAO</name>
<evidence type="ECO:0000313" key="2">
    <source>
        <dbReference type="EMBL" id="SZD71598.1"/>
    </source>
</evidence>
<feature type="region of interest" description="Disordered" evidence="1">
    <location>
        <begin position="1475"/>
        <end position="1516"/>
    </location>
</feature>
<dbReference type="Proteomes" id="UP000262142">
    <property type="component" value="Unassembled WGS sequence"/>
</dbReference>
<feature type="compositionally biased region" description="Basic and acidic residues" evidence="1">
    <location>
        <begin position="1475"/>
        <end position="1510"/>
    </location>
</feature>